<dbReference type="InterPro" id="IPR024662">
    <property type="entry name" value="Trs65"/>
</dbReference>
<gene>
    <name evidence="2" type="ORF">LIPSTDRAFT_68294</name>
</gene>
<dbReference type="GO" id="GO:1990071">
    <property type="term" value="C:TRAPPII protein complex"/>
    <property type="evidence" value="ECO:0007669"/>
    <property type="project" value="InterPro"/>
</dbReference>
<dbReference type="PANTHER" id="PTHR28159">
    <property type="entry name" value="TRAFFICKING PROTEIN PARTICLE COMPLEX II-SPECIFIC SUBUNIT 65"/>
    <property type="match status" value="1"/>
</dbReference>
<evidence type="ECO:0000313" key="2">
    <source>
        <dbReference type="EMBL" id="ODQ75678.1"/>
    </source>
</evidence>
<evidence type="ECO:0000259" key="1">
    <source>
        <dbReference type="Pfam" id="PF12735"/>
    </source>
</evidence>
<keyword evidence="3" id="KW-1185">Reference proteome</keyword>
<dbReference type="GO" id="GO:0006891">
    <property type="term" value="P:intra-Golgi vesicle-mediated transport"/>
    <property type="evidence" value="ECO:0007669"/>
    <property type="project" value="InterPro"/>
</dbReference>
<dbReference type="AlphaFoldDB" id="A0A1E3QDK7"/>
<reference evidence="2 3" key="1">
    <citation type="journal article" date="2016" name="Proc. Natl. Acad. Sci. U.S.A.">
        <title>Comparative genomics of biotechnologically important yeasts.</title>
        <authorList>
            <person name="Riley R."/>
            <person name="Haridas S."/>
            <person name="Wolfe K.H."/>
            <person name="Lopes M.R."/>
            <person name="Hittinger C.T."/>
            <person name="Goeker M."/>
            <person name="Salamov A.A."/>
            <person name="Wisecaver J.H."/>
            <person name="Long T.M."/>
            <person name="Calvey C.H."/>
            <person name="Aerts A.L."/>
            <person name="Barry K.W."/>
            <person name="Choi C."/>
            <person name="Clum A."/>
            <person name="Coughlan A.Y."/>
            <person name="Deshpande S."/>
            <person name="Douglass A.P."/>
            <person name="Hanson S.J."/>
            <person name="Klenk H.-P."/>
            <person name="LaButti K.M."/>
            <person name="Lapidus A."/>
            <person name="Lindquist E.A."/>
            <person name="Lipzen A.M."/>
            <person name="Meier-Kolthoff J.P."/>
            <person name="Ohm R.A."/>
            <person name="Otillar R.P."/>
            <person name="Pangilinan J.L."/>
            <person name="Peng Y."/>
            <person name="Rokas A."/>
            <person name="Rosa C.A."/>
            <person name="Scheuner C."/>
            <person name="Sibirny A.A."/>
            <person name="Slot J.C."/>
            <person name="Stielow J.B."/>
            <person name="Sun H."/>
            <person name="Kurtzman C.P."/>
            <person name="Blackwell M."/>
            <person name="Grigoriev I.V."/>
            <person name="Jeffries T.W."/>
        </authorList>
    </citation>
    <scope>NUCLEOTIDE SEQUENCE [LARGE SCALE GENOMIC DNA]</scope>
    <source>
        <strain evidence="2 3">NRRL Y-11557</strain>
    </source>
</reference>
<evidence type="ECO:0000313" key="3">
    <source>
        <dbReference type="Proteomes" id="UP000094385"/>
    </source>
</evidence>
<sequence>MTSAASAQRSSLDLFSSGSLEIHVPDVATYLKEHPTQSSILSDAAAHSTIFDLPKRSLIFYDEKIPVYVQLRLTAPDLSSIAFNAYLSRLVLTVDAAAISFTNTRYSSLGLQIHGQQPVPEHQEASYPIFSTVIDRSSLVLVQEPTGSSEDEDIWTALWHLTVPITRPKARLVSPRISLAARANLRKKSNDTISIWKANTIAGTEEAPVEYLSSLTPLNSLNLLEGLAHDTLYSGNPPILAANKVLPPTLPIIATSAPHAASASAVPEFIRLPRLVCKTYTPVFPCISLRLRCSRLPRATTLSEDEFIVLANVDVDVTAFAKVDVVILKVELVVTGGKTEHLTAAGIPTEGDGALFPMKCSPLDGISEIFRLYPLSVQSNTAPNRNSGANIAGHGGGVDPSAEYAQSASSASTKNLTRSITVKVEYSPILKQPNEGDSVLGYGPDIVTVWNTMVDFSASGSGTSGPPQQMTEQNRNGQMVQPITGFRSVSGRSSSAWLQMQQQQLRSPSGTLISESPMLTGGPWGINHPQPPSTPSAFREIVHEGLSLTFSGPTEVLAGQVFVWKVYIINRSRTAKRISLIVQPKSRKMKNVKVVPRSPLSQQTVQHQNASLSTIILDDTVLYNAHRTDMIESDELISLVNDVRMGPLGPGASHETELKLVALGVGVLSLDGVRVVDLAKGEGFECTNLMNVICRRG</sequence>
<dbReference type="Pfam" id="PF12735">
    <property type="entry name" value="IgD3_Trs65"/>
    <property type="match status" value="1"/>
</dbReference>
<feature type="domain" description="Trafficking protein particle complex II-specific subunit 65 IgD3" evidence="1">
    <location>
        <begin position="540"/>
        <end position="693"/>
    </location>
</feature>
<dbReference type="EMBL" id="KV454290">
    <property type="protein sequence ID" value="ODQ75678.1"/>
    <property type="molecule type" value="Genomic_DNA"/>
</dbReference>
<proteinExistence type="predicted"/>
<protein>
    <recommendedName>
        <fullName evidence="1">Trafficking protein particle complex II-specific subunit 65 IgD3 domain-containing protein</fullName>
    </recommendedName>
</protein>
<organism evidence="2 3">
    <name type="scientific">Lipomyces starkeyi NRRL Y-11557</name>
    <dbReference type="NCBI Taxonomy" id="675824"/>
    <lineage>
        <taxon>Eukaryota</taxon>
        <taxon>Fungi</taxon>
        <taxon>Dikarya</taxon>
        <taxon>Ascomycota</taxon>
        <taxon>Saccharomycotina</taxon>
        <taxon>Lipomycetes</taxon>
        <taxon>Lipomycetales</taxon>
        <taxon>Lipomycetaceae</taxon>
        <taxon>Lipomyces</taxon>
    </lineage>
</organism>
<dbReference type="InterPro" id="IPR055420">
    <property type="entry name" value="IgD3_Trs65"/>
</dbReference>
<accession>A0A1E3QDK7</accession>
<dbReference type="PANTHER" id="PTHR28159:SF1">
    <property type="entry name" value="TRAFFICKING PROTEIN PARTICLE COMPLEX II-SPECIFIC SUBUNIT 65"/>
    <property type="match status" value="1"/>
</dbReference>
<dbReference type="OrthoDB" id="5345392at2759"/>
<dbReference type="Proteomes" id="UP000094385">
    <property type="component" value="Unassembled WGS sequence"/>
</dbReference>
<dbReference type="STRING" id="675824.A0A1E3QDK7"/>
<dbReference type="GO" id="GO:0005802">
    <property type="term" value="C:trans-Golgi network"/>
    <property type="evidence" value="ECO:0007669"/>
    <property type="project" value="TreeGrafter"/>
</dbReference>
<name>A0A1E3QDK7_LIPST</name>